<dbReference type="InterPro" id="IPR051908">
    <property type="entry name" value="Ribosomal_N-acetyltransferase"/>
</dbReference>
<keyword evidence="4" id="KW-1185">Reference proteome</keyword>
<dbReference type="RefSeq" id="WP_319626879.1">
    <property type="nucleotide sequence ID" value="NZ_JAWXRB010000001.1"/>
</dbReference>
<dbReference type="InterPro" id="IPR016181">
    <property type="entry name" value="Acyl_CoA_acyltransferase"/>
</dbReference>
<evidence type="ECO:0000313" key="4">
    <source>
        <dbReference type="Proteomes" id="UP001275664"/>
    </source>
</evidence>
<dbReference type="EC" id="2.-.-.-" evidence="2"/>
<protein>
    <submittedName>
        <fullName evidence="2">GNAT family protein</fullName>
        <ecNumber evidence="2">2.-.-.-</ecNumber>
    </submittedName>
</protein>
<dbReference type="PANTHER" id="PTHR43441">
    <property type="entry name" value="RIBOSOMAL-PROTEIN-SERINE ACETYLTRANSFERASE"/>
    <property type="match status" value="1"/>
</dbReference>
<dbReference type="PROSITE" id="PS51186">
    <property type="entry name" value="GNAT"/>
    <property type="match status" value="1"/>
</dbReference>
<evidence type="ECO:0000313" key="2">
    <source>
        <dbReference type="EMBL" id="MDX6030265.1"/>
    </source>
</evidence>
<dbReference type="Proteomes" id="UP001275664">
    <property type="component" value="Unassembled WGS sequence"/>
</dbReference>
<dbReference type="FunFam" id="3.40.630.30:FF:000047">
    <property type="entry name" value="Acetyltransferase, GNAT family"/>
    <property type="match status" value="1"/>
</dbReference>
<comment type="caution">
    <text evidence="2">The sequence shown here is derived from an EMBL/GenBank/DDBJ whole genome shotgun (WGS) entry which is preliminary data.</text>
</comment>
<dbReference type="AlphaFoldDB" id="A0AAJ2VQW1"/>
<dbReference type="Proteomes" id="UP001282336">
    <property type="component" value="Unassembled WGS sequence"/>
</dbReference>
<dbReference type="EMBL" id="JAWXRD010000002">
    <property type="protein sequence ID" value="MDX6039069.1"/>
    <property type="molecule type" value="Genomic_DNA"/>
</dbReference>
<dbReference type="InterPro" id="IPR000182">
    <property type="entry name" value="GNAT_dom"/>
</dbReference>
<dbReference type="GO" id="GO:1990189">
    <property type="term" value="F:protein N-terminal-serine acetyltransferase activity"/>
    <property type="evidence" value="ECO:0007669"/>
    <property type="project" value="TreeGrafter"/>
</dbReference>
<evidence type="ECO:0000313" key="5">
    <source>
        <dbReference type="Proteomes" id="UP001282336"/>
    </source>
</evidence>
<gene>
    <name evidence="3" type="ORF">SIK69_02530</name>
    <name evidence="2" type="ORF">SIL20_01880</name>
</gene>
<organism evidence="2 5">
    <name type="scientific">Scandinavium lactucae</name>
    <dbReference type="NCBI Taxonomy" id="3095028"/>
    <lineage>
        <taxon>Bacteria</taxon>
        <taxon>Pseudomonadati</taxon>
        <taxon>Pseudomonadota</taxon>
        <taxon>Gammaproteobacteria</taxon>
        <taxon>Enterobacterales</taxon>
        <taxon>Enterobacteriaceae</taxon>
        <taxon>Scandinavium</taxon>
    </lineage>
</organism>
<sequence>MAQINEYGQTVGDPMPDWQGADLLARKVLQGRCCRLEPLNAQRHAPDLFDAYAQVDDERDWTWLSSVRPQSVAAAQVWLQGKVDDAGLVPFAVIDISSERAVGVVCLMAIDRPNGSVEIGHVTWSQRMKRSIISTEVVWLLLREAFACGYRRVEWKTDALNTASRQAAERIGFTFEGRFRQRMVRKGRNRDSDVLSIIDGEWSAIDATLQAWLAERNFDANGQQLRRLESFRE</sequence>
<evidence type="ECO:0000313" key="3">
    <source>
        <dbReference type="EMBL" id="MDX6039069.1"/>
    </source>
</evidence>
<accession>A0AAJ2VQW1</accession>
<dbReference type="GO" id="GO:0008999">
    <property type="term" value="F:protein-N-terminal-alanine acetyltransferase activity"/>
    <property type="evidence" value="ECO:0007669"/>
    <property type="project" value="TreeGrafter"/>
</dbReference>
<dbReference type="PANTHER" id="PTHR43441:SF2">
    <property type="entry name" value="FAMILY ACETYLTRANSFERASE, PUTATIVE (AFU_ORTHOLOGUE AFUA_7G00850)-RELATED"/>
    <property type="match status" value="1"/>
</dbReference>
<dbReference type="Pfam" id="PF13302">
    <property type="entry name" value="Acetyltransf_3"/>
    <property type="match status" value="1"/>
</dbReference>
<keyword evidence="2" id="KW-0808">Transferase</keyword>
<name>A0AAJ2VQW1_9ENTR</name>
<dbReference type="SUPFAM" id="SSF55729">
    <property type="entry name" value="Acyl-CoA N-acyltransferases (Nat)"/>
    <property type="match status" value="1"/>
</dbReference>
<evidence type="ECO:0000259" key="1">
    <source>
        <dbReference type="PROSITE" id="PS51186"/>
    </source>
</evidence>
<reference evidence="2 4" key="1">
    <citation type="submission" date="2023-11" db="EMBL/GenBank/DDBJ databases">
        <title>Scandinavium wanjuensis sp. nov., isolated from lettuce South Korea.</title>
        <authorList>
            <person name="Park J."/>
            <person name="Park S."/>
            <person name="Oh K.K."/>
            <person name="Cho G.S."/>
            <person name="Franz C.M.A.P."/>
        </authorList>
    </citation>
    <scope>NUCLEOTIDE SEQUENCE</scope>
    <source>
        <strain evidence="2">V105_12</strain>
        <strain evidence="3 4">V105_6</strain>
    </source>
</reference>
<dbReference type="EMBL" id="JAWXRC010000017">
    <property type="protein sequence ID" value="MDX6030265.1"/>
    <property type="molecule type" value="Genomic_DNA"/>
</dbReference>
<proteinExistence type="predicted"/>
<dbReference type="Gene3D" id="3.40.630.30">
    <property type="match status" value="1"/>
</dbReference>
<feature type="domain" description="N-acetyltransferase" evidence="1">
    <location>
        <begin position="34"/>
        <end position="191"/>
    </location>
</feature>